<dbReference type="GO" id="GO:0016747">
    <property type="term" value="F:acyltransferase activity, transferring groups other than amino-acyl groups"/>
    <property type="evidence" value="ECO:0007669"/>
    <property type="project" value="InterPro"/>
</dbReference>
<dbReference type="Gene3D" id="3.40.630.30">
    <property type="match status" value="2"/>
</dbReference>
<gene>
    <name evidence="2" type="ORF">PSAB_13865</name>
</gene>
<evidence type="ECO:0000259" key="1">
    <source>
        <dbReference type="PROSITE" id="PS51186"/>
    </source>
</evidence>
<dbReference type="eggNOG" id="COG0454">
    <property type="taxonomic scope" value="Bacteria"/>
</dbReference>
<dbReference type="PANTHER" id="PTHR43415">
    <property type="entry name" value="SPERMIDINE N(1)-ACETYLTRANSFERASE"/>
    <property type="match status" value="1"/>
</dbReference>
<evidence type="ECO:0000313" key="2">
    <source>
        <dbReference type="EMBL" id="AHV97684.1"/>
    </source>
</evidence>
<dbReference type="HOGENOM" id="CLU_769127_0_0_9"/>
<organism evidence="2 3">
    <name type="scientific">Paenibacillus sabinae T27</name>
    <dbReference type="NCBI Taxonomy" id="1268072"/>
    <lineage>
        <taxon>Bacteria</taxon>
        <taxon>Bacillati</taxon>
        <taxon>Bacillota</taxon>
        <taxon>Bacilli</taxon>
        <taxon>Bacillales</taxon>
        <taxon>Paenibacillaceae</taxon>
        <taxon>Paenibacillus</taxon>
    </lineage>
</organism>
<feature type="domain" description="N-acetyltransferase" evidence="1">
    <location>
        <begin position="183"/>
        <end position="351"/>
    </location>
</feature>
<dbReference type="RefSeq" id="WP_051529773.1">
    <property type="nucleotide sequence ID" value="NZ_CP004078.1"/>
</dbReference>
<dbReference type="PANTHER" id="PTHR43415:SF5">
    <property type="entry name" value="ACETYLTRANSFERASE"/>
    <property type="match status" value="1"/>
</dbReference>
<dbReference type="STRING" id="1268072.PSAB_13865"/>
<name>X5A1F5_9BACL</name>
<reference evidence="2 3" key="1">
    <citation type="journal article" date="2014" name="PLoS Genet.">
        <title>Comparative Genomic Analysis of N2-Fixing and Non-N2-Fixing Paenibacillus spp.: Organization, Evolution and Expression of the Nitrogen Fixation Genes.</title>
        <authorList>
            <person name="Xie J.B."/>
            <person name="Du Z."/>
            <person name="Bai L."/>
            <person name="Tian C."/>
            <person name="Zhang Y."/>
            <person name="Xie J.Y."/>
            <person name="Wang T."/>
            <person name="Liu X."/>
            <person name="Chen X."/>
            <person name="Cheng Q."/>
            <person name="Chen S."/>
            <person name="Li J."/>
        </authorList>
    </citation>
    <scope>NUCLEOTIDE SEQUENCE [LARGE SCALE GENOMIC DNA]</scope>
    <source>
        <strain evidence="2 3">T27</strain>
    </source>
</reference>
<dbReference type="PROSITE" id="PS51186">
    <property type="entry name" value="GNAT"/>
    <property type="match status" value="2"/>
</dbReference>
<accession>X5A1F5</accession>
<feature type="domain" description="N-acetyltransferase" evidence="1">
    <location>
        <begin position="16"/>
        <end position="177"/>
    </location>
</feature>
<dbReference type="InterPro" id="IPR000182">
    <property type="entry name" value="GNAT_dom"/>
</dbReference>
<dbReference type="OrthoDB" id="6382410at2"/>
<sequence>MSLPVMREINTPQGSLTVVRANASMAGEILRLLREAAQWMQDNGLTQWRPEQFKEKDILDYFSDREVYVAMNDGEAAGMFTLQFSDPQYWGKRNNESFAYLHRLAVGLPFRGAGLGSKLLEFAAWAAKMSGRGLRLDTIEHNVKLNRYYQTQGFRYMGTNDVGGGRLVNLYEKIESTEDRDAIRLQYFDKSDFDCLRQWSVSPEFLKQWAGPSLHFPIEDEELRKYIAGSNRPAESDKMIYSAVHVSTGAVIGHISLAAIDRDNGHARIGRVVLDPEFRGRGFARRMMGETMRIGFDGLELHRLTLGVYDFNTPAVRAYEALGFRREGEQLEAARFGDRYVNQIEMAMLDREWKAKKPQL</sequence>
<dbReference type="Pfam" id="PF00583">
    <property type="entry name" value="Acetyltransf_1"/>
    <property type="match status" value="2"/>
</dbReference>
<dbReference type="PATRIC" id="fig|1268072.3.peg.2866"/>
<dbReference type="eggNOG" id="COG1670">
    <property type="taxonomic scope" value="Bacteria"/>
</dbReference>
<dbReference type="AlphaFoldDB" id="X5A1F5"/>
<dbReference type="SUPFAM" id="SSF55729">
    <property type="entry name" value="Acyl-CoA N-acyltransferases (Nat)"/>
    <property type="match status" value="2"/>
</dbReference>
<dbReference type="CDD" id="cd04301">
    <property type="entry name" value="NAT_SF"/>
    <property type="match status" value="2"/>
</dbReference>
<proteinExistence type="predicted"/>
<dbReference type="EMBL" id="CP004078">
    <property type="protein sequence ID" value="AHV97684.1"/>
    <property type="molecule type" value="Genomic_DNA"/>
</dbReference>
<dbReference type="InterPro" id="IPR016181">
    <property type="entry name" value="Acyl_CoA_acyltransferase"/>
</dbReference>
<evidence type="ECO:0000313" key="3">
    <source>
        <dbReference type="Proteomes" id="UP000019772"/>
    </source>
</evidence>
<dbReference type="Proteomes" id="UP000019772">
    <property type="component" value="Chromosome"/>
</dbReference>
<dbReference type="KEGG" id="psab:PSAB_13865"/>
<keyword evidence="2" id="KW-0808">Transferase</keyword>
<protein>
    <submittedName>
        <fullName evidence="2">Aminoglycoside N6'-acetyltransferase</fullName>
    </submittedName>
</protein>
<keyword evidence="3" id="KW-1185">Reference proteome</keyword>